<name>A0A6L9XWE1_9MICO</name>
<dbReference type="Pfam" id="PF13193">
    <property type="entry name" value="AMP-binding_C"/>
    <property type="match status" value="1"/>
</dbReference>
<dbReference type="InterPro" id="IPR045851">
    <property type="entry name" value="AMP-bd_C_sf"/>
</dbReference>
<gene>
    <name evidence="3" type="ORF">G3T36_05715</name>
</gene>
<feature type="domain" description="AMP-binding enzyme C-terminal" evidence="2">
    <location>
        <begin position="432"/>
        <end position="507"/>
    </location>
</feature>
<dbReference type="Gene3D" id="3.40.50.12780">
    <property type="entry name" value="N-terminal domain of ligase-like"/>
    <property type="match status" value="1"/>
</dbReference>
<dbReference type="InterPro" id="IPR020845">
    <property type="entry name" value="AMP-binding_CS"/>
</dbReference>
<dbReference type="PROSITE" id="PS00455">
    <property type="entry name" value="AMP_BINDING"/>
    <property type="match status" value="1"/>
</dbReference>
<dbReference type="InterPro" id="IPR025110">
    <property type="entry name" value="AMP-bd_C"/>
</dbReference>
<dbReference type="PANTHER" id="PTHR43767">
    <property type="entry name" value="LONG-CHAIN-FATTY-ACID--COA LIGASE"/>
    <property type="match status" value="1"/>
</dbReference>
<accession>A0A6L9XWE1</accession>
<proteinExistence type="predicted"/>
<evidence type="ECO:0000259" key="2">
    <source>
        <dbReference type="Pfam" id="PF13193"/>
    </source>
</evidence>
<evidence type="ECO:0000313" key="3">
    <source>
        <dbReference type="EMBL" id="NEN05364.1"/>
    </source>
</evidence>
<dbReference type="RefSeq" id="WP_163288590.1">
    <property type="nucleotide sequence ID" value="NZ_JAAGWY010000001.1"/>
</dbReference>
<feature type="domain" description="AMP-dependent synthetase/ligase" evidence="1">
    <location>
        <begin position="27"/>
        <end position="381"/>
    </location>
</feature>
<evidence type="ECO:0000259" key="1">
    <source>
        <dbReference type="Pfam" id="PF00501"/>
    </source>
</evidence>
<dbReference type="InterPro" id="IPR050237">
    <property type="entry name" value="ATP-dep_AMP-bd_enzyme"/>
</dbReference>
<organism evidence="3 4">
    <name type="scientific">Leifsonia tongyongensis</name>
    <dbReference type="NCBI Taxonomy" id="1268043"/>
    <lineage>
        <taxon>Bacteria</taxon>
        <taxon>Bacillati</taxon>
        <taxon>Actinomycetota</taxon>
        <taxon>Actinomycetes</taxon>
        <taxon>Micrococcales</taxon>
        <taxon>Microbacteriaceae</taxon>
        <taxon>Leifsonia</taxon>
    </lineage>
</organism>
<sequence>MVISGTPGAQRYDLNGLGELFPRLRALHPDKVALITSTREVTFAELDRESSNLAAALVRRGVVAGDTVSLFASNRWEWIVSYHAALKAGAVVNPLNVMLTAEEARFVMNDAESSVLIASAERLSAIQGVLDEIASLELCICLDATVGEALSFTELIAEEAPDFAPVQVEPASLACIAYTSGTTGHPKGAMQSHRSLVLNCAYTAIMHARSDDDLIVTALPCTHVYGNVAINGTLMVGGTVALMERFDIVETLSLISERKATLFEGVPTMYAMLLNSPELAHADLRSLTRCTVGGQTIAETVIEAWERISGAPLIELWGMTELSGLGTTHAAYAPNVHGSIGVALPGTQLKVADIDDPAIELPAGRPGELMVRGPLVTMGYYNNHQATAEAIRPDGWLHTGDVAMHDGLGHFFVVDRLKDMILTGGYNVYPAEIERVMIGHDAVALVAVGREPDDIKGEVAHAYVVLATGRSATESQLIEYCRTQLAAYKVPRAVHFVDSLPTTSSGKLMRRKLRELRPEADRRLADAATDKQ</sequence>
<keyword evidence="3" id="KW-0436">Ligase</keyword>
<keyword evidence="4" id="KW-1185">Reference proteome</keyword>
<evidence type="ECO:0000313" key="4">
    <source>
        <dbReference type="Proteomes" id="UP000474967"/>
    </source>
</evidence>
<dbReference type="Proteomes" id="UP000474967">
    <property type="component" value="Unassembled WGS sequence"/>
</dbReference>
<comment type="caution">
    <text evidence="3">The sequence shown here is derived from an EMBL/GenBank/DDBJ whole genome shotgun (WGS) entry which is preliminary data.</text>
</comment>
<dbReference type="PANTHER" id="PTHR43767:SF1">
    <property type="entry name" value="NONRIBOSOMAL PEPTIDE SYNTHASE PES1 (EUROFUNG)-RELATED"/>
    <property type="match status" value="1"/>
</dbReference>
<dbReference type="InterPro" id="IPR000873">
    <property type="entry name" value="AMP-dep_synth/lig_dom"/>
</dbReference>
<dbReference type="InterPro" id="IPR042099">
    <property type="entry name" value="ANL_N_sf"/>
</dbReference>
<reference evidence="3 4" key="1">
    <citation type="journal article" date="2014" name="J. Microbiol.">
        <title>Diaminobutyricibacter tongyongensis gen. nov., sp. nov. and Homoserinibacter gongjuensis gen. nov., sp. nov. belong to the family Microbacteriaceae.</title>
        <authorList>
            <person name="Kim S.J."/>
            <person name="Ahn J.H."/>
            <person name="Weon H.Y."/>
            <person name="Hamada M."/>
            <person name="Suzuki K."/>
            <person name="Kwon S.W."/>
        </authorList>
    </citation>
    <scope>NUCLEOTIDE SEQUENCE [LARGE SCALE GENOMIC DNA]</scope>
    <source>
        <strain evidence="3 4">NBRC 108724</strain>
    </source>
</reference>
<protein>
    <submittedName>
        <fullName evidence="3">Long-chain fatty acid--CoA ligase</fullName>
    </submittedName>
</protein>
<dbReference type="Pfam" id="PF00501">
    <property type="entry name" value="AMP-binding"/>
    <property type="match status" value="1"/>
</dbReference>
<dbReference type="SUPFAM" id="SSF56801">
    <property type="entry name" value="Acetyl-CoA synthetase-like"/>
    <property type="match status" value="1"/>
</dbReference>
<dbReference type="EMBL" id="JAAGWY010000001">
    <property type="protein sequence ID" value="NEN05364.1"/>
    <property type="molecule type" value="Genomic_DNA"/>
</dbReference>
<dbReference type="GO" id="GO:0016878">
    <property type="term" value="F:acid-thiol ligase activity"/>
    <property type="evidence" value="ECO:0007669"/>
    <property type="project" value="UniProtKB-ARBA"/>
</dbReference>
<dbReference type="AlphaFoldDB" id="A0A6L9XWE1"/>
<dbReference type="Gene3D" id="3.30.300.30">
    <property type="match status" value="1"/>
</dbReference>